<dbReference type="HAMAP" id="MF_01470">
    <property type="entry name" value="Cas1"/>
    <property type="match status" value="1"/>
</dbReference>
<dbReference type="KEGG" id="acog:HWD57_13960"/>
<organism evidence="13 14">
    <name type="scientific">Candidatus Accumulibacter cognatus</name>
    <dbReference type="NCBI Taxonomy" id="2954383"/>
    <lineage>
        <taxon>Bacteria</taxon>
        <taxon>Pseudomonadati</taxon>
        <taxon>Pseudomonadota</taxon>
        <taxon>Betaproteobacteria</taxon>
        <taxon>Candidatus Accumulibacter</taxon>
    </lineage>
</organism>
<evidence type="ECO:0000256" key="11">
    <source>
        <dbReference type="SAM" id="MobiDB-lite"/>
    </source>
</evidence>
<evidence type="ECO:0000256" key="4">
    <source>
        <dbReference type="ARBA" id="ARBA00022801"/>
    </source>
</evidence>
<feature type="domain" description="Reverse transcriptase" evidence="12">
    <location>
        <begin position="114"/>
        <end position="342"/>
    </location>
</feature>
<dbReference type="GO" id="GO:0046872">
    <property type="term" value="F:metal ion binding"/>
    <property type="evidence" value="ECO:0007669"/>
    <property type="project" value="UniProtKB-UniRule"/>
</dbReference>
<dbReference type="GO" id="GO:0051607">
    <property type="term" value="P:defense response to virus"/>
    <property type="evidence" value="ECO:0007669"/>
    <property type="project" value="UniProtKB-UniRule"/>
</dbReference>
<evidence type="ECO:0000256" key="2">
    <source>
        <dbReference type="ARBA" id="ARBA00022723"/>
    </source>
</evidence>
<evidence type="ECO:0000256" key="7">
    <source>
        <dbReference type="ARBA" id="ARBA00023125"/>
    </source>
</evidence>
<feature type="compositionally biased region" description="Low complexity" evidence="11">
    <location>
        <begin position="57"/>
        <end position="68"/>
    </location>
</feature>
<dbReference type="CDD" id="cd09634">
    <property type="entry name" value="Cas1_I-II-III"/>
    <property type="match status" value="1"/>
</dbReference>
<dbReference type="SUPFAM" id="SSF56672">
    <property type="entry name" value="DNA/RNA polymerases"/>
    <property type="match status" value="1"/>
</dbReference>
<keyword evidence="3 10" id="KW-0255">Endonuclease</keyword>
<dbReference type="Gene3D" id="1.20.120.920">
    <property type="entry name" value="CRISPR-associated endonuclease Cas1, C-terminal domain"/>
    <property type="match status" value="1"/>
</dbReference>
<feature type="binding site" evidence="10">
    <location>
        <position position="541"/>
    </location>
    <ligand>
        <name>Mn(2+)</name>
        <dbReference type="ChEBI" id="CHEBI:29035"/>
    </ligand>
</feature>
<keyword evidence="5 10" id="KW-0460">Magnesium</keyword>
<protein>
    <recommendedName>
        <fullName evidence="10">CRISPR-associated endonuclease Cas1</fullName>
        <ecNumber evidence="10">3.1.-.-</ecNumber>
    </recommendedName>
</protein>
<dbReference type="EMBL" id="CP058708">
    <property type="protein sequence ID" value="QLH50771.1"/>
    <property type="molecule type" value="Genomic_DNA"/>
</dbReference>
<dbReference type="InterPro" id="IPR050646">
    <property type="entry name" value="Cas1"/>
</dbReference>
<evidence type="ECO:0000259" key="12">
    <source>
        <dbReference type="PROSITE" id="PS50878"/>
    </source>
</evidence>
<dbReference type="Proteomes" id="UP000509684">
    <property type="component" value="Chromosome"/>
</dbReference>
<keyword evidence="1 10" id="KW-0540">Nuclease</keyword>
<dbReference type="EC" id="3.1.-.-" evidence="10"/>
<keyword evidence="7 10" id="KW-0238">DNA-binding</keyword>
<dbReference type="CDD" id="cd01651">
    <property type="entry name" value="RT_G2_intron"/>
    <property type="match status" value="1"/>
</dbReference>
<feature type="binding site" evidence="10">
    <location>
        <position position="606"/>
    </location>
    <ligand>
        <name>Mn(2+)</name>
        <dbReference type="ChEBI" id="CHEBI:29035"/>
    </ligand>
</feature>
<dbReference type="InterPro" id="IPR002729">
    <property type="entry name" value="CRISPR-assoc_Cas1"/>
</dbReference>
<accession>A0A7D5ND40</accession>
<feature type="compositionally biased region" description="Low complexity" evidence="11">
    <location>
        <begin position="19"/>
        <end position="32"/>
    </location>
</feature>
<evidence type="ECO:0000256" key="8">
    <source>
        <dbReference type="ARBA" id="ARBA00023211"/>
    </source>
</evidence>
<comment type="cofactor">
    <cofactor evidence="10">
        <name>Mg(2+)</name>
        <dbReference type="ChEBI" id="CHEBI:18420"/>
    </cofactor>
    <cofactor evidence="10">
        <name>Mn(2+)</name>
        <dbReference type="ChEBI" id="CHEBI:29035"/>
    </cofactor>
</comment>
<dbReference type="PANTHER" id="PTHR34353">
    <property type="entry name" value="CRISPR-ASSOCIATED ENDONUCLEASE CAS1 1"/>
    <property type="match status" value="1"/>
</dbReference>
<evidence type="ECO:0000313" key="13">
    <source>
        <dbReference type="EMBL" id="QLH50771.1"/>
    </source>
</evidence>
<feature type="region of interest" description="Disordered" evidence="11">
    <location>
        <begin position="1"/>
        <end position="32"/>
    </location>
</feature>
<comment type="subunit">
    <text evidence="9 10">Homodimer, forms a heterotetramer with a Cas2 homodimer.</text>
</comment>
<proteinExistence type="inferred from homology"/>
<dbReference type="Pfam" id="PF01867">
    <property type="entry name" value="Cas_Cas1"/>
    <property type="match status" value="1"/>
</dbReference>
<keyword evidence="2 10" id="KW-0479">Metal-binding</keyword>
<dbReference type="InterPro" id="IPR042206">
    <property type="entry name" value="CRISPR-assoc_Cas1_C"/>
</dbReference>
<keyword evidence="8 10" id="KW-0464">Manganese</keyword>
<dbReference type="InterPro" id="IPR043502">
    <property type="entry name" value="DNA/RNA_pol_sf"/>
</dbReference>
<dbReference type="GO" id="GO:0016787">
    <property type="term" value="F:hydrolase activity"/>
    <property type="evidence" value="ECO:0007669"/>
    <property type="project" value="UniProtKB-KW"/>
</dbReference>
<gene>
    <name evidence="10 13" type="primary">cas1</name>
    <name evidence="13" type="ORF">HWD57_13960</name>
</gene>
<dbReference type="InterPro" id="IPR042211">
    <property type="entry name" value="CRISPR-assoc_Cas1_N"/>
</dbReference>
<dbReference type="GO" id="GO:0003677">
    <property type="term" value="F:DNA binding"/>
    <property type="evidence" value="ECO:0007669"/>
    <property type="project" value="UniProtKB-KW"/>
</dbReference>
<dbReference type="PROSITE" id="PS50878">
    <property type="entry name" value="RT_POL"/>
    <property type="match status" value="1"/>
</dbReference>
<dbReference type="AlphaFoldDB" id="A0A7D5ND40"/>
<sequence length="715" mass="77500">MAFVPAVPEPVRKQERCQGPSAGRSASPSAGWPVAWSVRWRPTASRSGGIDKDLPMSTLPTPSSTDQDSPPPFWTLARLAEALEHVSARQGGAGADEQTLAEFAADAEAQLGLLALQLTQGSYRPAPARLIPVAKPGGGVRELLLPAVRDRIVQSALARYLADLLEPDFGEASHAYRPGHSVATALHRLQALRDGGLVFVAVCDIHHFFDSVDHRRLFSLLDDLPLERCLREQMKTCVRIEVADVQGQGAWSLARGLAQGSPLSPVLANLFLMAFDAACARAGLALVRYADDFVLACASETEAQSALAFAADALENIGLALNTRKSRLASFAEGFEFLGAFCGAEGMLGGRPGEAACLPPTTGPVHEAAAADDERPPSHGHRPRLRTLYLLENGAVLNKEGERFIVARHGEVLLQVPMMRIDQIMVFGNVQITTPALHECLERGIPVMLLSGRGRFFGVIDPLDARSVPLQRAQFALESDEPARLALARPLIAGKILNCRTFLGRLARARQTNMDAPLAALKSAAQAAGQAADLEILRGIEGAAARTYFAAWQTVLPAKWQFTGRNRQPPTDPVNALLSYGYTIVFYNVLALVRARGLNTHVGVLHDVRPGHPALASDLMEEFRAPVVDAVVMHLVFDGKLQPGDFSWPETPGQPCLMADGSRKHFIHLLEQKLNTTVSHAGQRLDYRRWMDMQVLQYAAALRTPGLPYVPFAIR</sequence>
<keyword evidence="6 10" id="KW-0051">Antiviral defense</keyword>
<dbReference type="GO" id="GO:0043571">
    <property type="term" value="P:maintenance of CRISPR repeat elements"/>
    <property type="evidence" value="ECO:0007669"/>
    <property type="project" value="UniProtKB-UniRule"/>
</dbReference>
<evidence type="ECO:0000256" key="5">
    <source>
        <dbReference type="ARBA" id="ARBA00022842"/>
    </source>
</evidence>
<dbReference type="GO" id="GO:0004519">
    <property type="term" value="F:endonuclease activity"/>
    <property type="evidence" value="ECO:0007669"/>
    <property type="project" value="UniProtKB-UniRule"/>
</dbReference>
<evidence type="ECO:0000256" key="3">
    <source>
        <dbReference type="ARBA" id="ARBA00022759"/>
    </source>
</evidence>
<dbReference type="Pfam" id="PF00078">
    <property type="entry name" value="RVT_1"/>
    <property type="match status" value="1"/>
</dbReference>
<name>A0A7D5ND40_9PROT</name>
<evidence type="ECO:0000313" key="14">
    <source>
        <dbReference type="Proteomes" id="UP000509684"/>
    </source>
</evidence>
<dbReference type="PANTHER" id="PTHR34353:SF2">
    <property type="entry name" value="CRISPR-ASSOCIATED ENDONUCLEASE CAS1 1"/>
    <property type="match status" value="1"/>
</dbReference>
<keyword evidence="4 10" id="KW-0378">Hydrolase</keyword>
<evidence type="ECO:0000256" key="10">
    <source>
        <dbReference type="HAMAP-Rule" id="MF_01470"/>
    </source>
</evidence>
<comment type="function">
    <text evidence="10">CRISPR (clustered regularly interspaced short palindromic repeat), is an adaptive immune system that provides protection against mobile genetic elements (viruses, transposable elements and conjugative plasmids). CRISPR clusters contain spacers, sequences complementary to antecedent mobile elements, and target invading nucleic acids. CRISPR clusters are transcribed and processed into CRISPR RNA (crRNA). Acts as a dsDNA endonuclease. Involved in the integration of spacer DNA into the CRISPR cassette.</text>
</comment>
<comment type="similarity">
    <text evidence="10">Belongs to the CRISPR-associated endonuclease Cas1 family.</text>
</comment>
<evidence type="ECO:0000256" key="9">
    <source>
        <dbReference type="ARBA" id="ARBA00038592"/>
    </source>
</evidence>
<reference evidence="13 14" key="1">
    <citation type="journal article" date="2019" name="Microbiome">
        <title>Annotated bacterial chromosomes from frame-shift-corrected long-read metagenomic data.</title>
        <authorList>
            <person name="Arumugam K."/>
            <person name="Bagci C."/>
            <person name="Bessarab I."/>
            <person name="Beier S."/>
            <person name="Buchfink B."/>
            <person name="Gorska A."/>
            <person name="Qiu G."/>
            <person name="Huson D.H."/>
            <person name="Williams R.B.H."/>
        </authorList>
    </citation>
    <scope>NUCLEOTIDE SEQUENCE [LARGE SCALE GENOMIC DNA]</scope>
    <source>
        <strain evidence="13">SSA1</strain>
    </source>
</reference>
<evidence type="ECO:0000256" key="6">
    <source>
        <dbReference type="ARBA" id="ARBA00023118"/>
    </source>
</evidence>
<evidence type="ECO:0000256" key="1">
    <source>
        <dbReference type="ARBA" id="ARBA00022722"/>
    </source>
</evidence>
<dbReference type="NCBIfam" id="TIGR00287">
    <property type="entry name" value="cas1"/>
    <property type="match status" value="1"/>
</dbReference>
<feature type="binding site" evidence="10">
    <location>
        <position position="621"/>
    </location>
    <ligand>
        <name>Mn(2+)</name>
        <dbReference type="ChEBI" id="CHEBI:29035"/>
    </ligand>
</feature>
<dbReference type="InterPro" id="IPR000477">
    <property type="entry name" value="RT_dom"/>
</dbReference>
<dbReference type="Gene3D" id="3.100.10.20">
    <property type="entry name" value="CRISPR-associated endonuclease Cas1, N-terminal domain"/>
    <property type="match status" value="1"/>
</dbReference>
<feature type="region of interest" description="Disordered" evidence="11">
    <location>
        <begin position="45"/>
        <end position="71"/>
    </location>
</feature>